<gene>
    <name evidence="2" type="ORF">CISIN_1g038429mg</name>
</gene>
<evidence type="ECO:0000313" key="2">
    <source>
        <dbReference type="EMBL" id="KDO51067.1"/>
    </source>
</evidence>
<name>A0A067EIL1_CITSI</name>
<dbReference type="PaxDb" id="2711-XP_006480615.1"/>
<reference evidence="2 3" key="1">
    <citation type="submission" date="2014-04" db="EMBL/GenBank/DDBJ databases">
        <authorList>
            <consortium name="International Citrus Genome Consortium"/>
            <person name="Gmitter F."/>
            <person name="Chen C."/>
            <person name="Farmerie W."/>
            <person name="Harkins T."/>
            <person name="Desany B."/>
            <person name="Mohiuddin M."/>
            <person name="Kodira C."/>
            <person name="Borodovsky M."/>
            <person name="Lomsadze A."/>
            <person name="Burns P."/>
            <person name="Jenkins J."/>
            <person name="Prochnik S."/>
            <person name="Shu S."/>
            <person name="Chapman J."/>
            <person name="Pitluck S."/>
            <person name="Schmutz J."/>
            <person name="Rokhsar D."/>
        </authorList>
    </citation>
    <scope>NUCLEOTIDE SEQUENCE</scope>
</reference>
<dbReference type="Proteomes" id="UP000027120">
    <property type="component" value="Unassembled WGS sequence"/>
</dbReference>
<protein>
    <submittedName>
        <fullName evidence="2">Uncharacterized protein</fullName>
    </submittedName>
</protein>
<sequence>METLSTPVISIPRHPNPTTLTVNNGHQRHP</sequence>
<evidence type="ECO:0000256" key="1">
    <source>
        <dbReference type="SAM" id="MobiDB-lite"/>
    </source>
</evidence>
<feature type="compositionally biased region" description="Polar residues" evidence="1">
    <location>
        <begin position="16"/>
        <end position="30"/>
    </location>
</feature>
<proteinExistence type="predicted"/>
<keyword evidence="3" id="KW-1185">Reference proteome</keyword>
<evidence type="ECO:0000313" key="3">
    <source>
        <dbReference type="Proteomes" id="UP000027120"/>
    </source>
</evidence>
<accession>A0A067EIL1</accession>
<organism evidence="2 3">
    <name type="scientific">Citrus sinensis</name>
    <name type="common">Sweet orange</name>
    <name type="synonym">Citrus aurantium var. sinensis</name>
    <dbReference type="NCBI Taxonomy" id="2711"/>
    <lineage>
        <taxon>Eukaryota</taxon>
        <taxon>Viridiplantae</taxon>
        <taxon>Streptophyta</taxon>
        <taxon>Embryophyta</taxon>
        <taxon>Tracheophyta</taxon>
        <taxon>Spermatophyta</taxon>
        <taxon>Magnoliopsida</taxon>
        <taxon>eudicotyledons</taxon>
        <taxon>Gunneridae</taxon>
        <taxon>Pentapetalae</taxon>
        <taxon>rosids</taxon>
        <taxon>malvids</taxon>
        <taxon>Sapindales</taxon>
        <taxon>Rutaceae</taxon>
        <taxon>Aurantioideae</taxon>
        <taxon>Citrus</taxon>
    </lineage>
</organism>
<dbReference type="eggNOG" id="KOG4197">
    <property type="taxonomic scope" value="Eukaryota"/>
</dbReference>
<dbReference type="EMBL" id="KK785063">
    <property type="protein sequence ID" value="KDO51067.1"/>
    <property type="molecule type" value="Genomic_DNA"/>
</dbReference>
<dbReference type="AlphaFoldDB" id="A0A067EIL1"/>
<feature type="non-terminal residue" evidence="2">
    <location>
        <position position="30"/>
    </location>
</feature>
<feature type="region of interest" description="Disordered" evidence="1">
    <location>
        <begin position="1"/>
        <end position="30"/>
    </location>
</feature>